<dbReference type="PANTHER" id="PTHR46825:SF12">
    <property type="entry name" value="PENICILLIN-BINDING PROTEIN 4"/>
    <property type="match status" value="1"/>
</dbReference>
<name>A0ABS9ZXS5_9SPHI</name>
<dbReference type="PANTHER" id="PTHR46825">
    <property type="entry name" value="D-ALANYL-D-ALANINE-CARBOXYPEPTIDASE/ENDOPEPTIDASE AMPH"/>
    <property type="match status" value="1"/>
</dbReference>
<dbReference type="Proteomes" id="UP001165460">
    <property type="component" value="Unassembled WGS sequence"/>
</dbReference>
<feature type="chain" id="PRO_5047332030" evidence="1">
    <location>
        <begin position="22"/>
        <end position="398"/>
    </location>
</feature>
<proteinExistence type="predicted"/>
<feature type="signal peptide" evidence="1">
    <location>
        <begin position="1"/>
        <end position="21"/>
    </location>
</feature>
<evidence type="ECO:0000256" key="1">
    <source>
        <dbReference type="SAM" id="SignalP"/>
    </source>
</evidence>
<dbReference type="Pfam" id="PF00144">
    <property type="entry name" value="Beta-lactamase"/>
    <property type="match status" value="1"/>
</dbReference>
<evidence type="ECO:0000313" key="3">
    <source>
        <dbReference type="EMBL" id="MCJ0743126.1"/>
    </source>
</evidence>
<dbReference type="InterPro" id="IPR050491">
    <property type="entry name" value="AmpC-like"/>
</dbReference>
<dbReference type="SUPFAM" id="SSF56601">
    <property type="entry name" value="beta-lactamase/transpeptidase-like"/>
    <property type="match status" value="1"/>
</dbReference>
<dbReference type="EMBL" id="JALGBH010000002">
    <property type="protein sequence ID" value="MCJ0743126.1"/>
    <property type="molecule type" value="Genomic_DNA"/>
</dbReference>
<dbReference type="Gene3D" id="3.40.710.10">
    <property type="entry name" value="DD-peptidase/beta-lactamase superfamily"/>
    <property type="match status" value="1"/>
</dbReference>
<feature type="domain" description="Beta-lactamase-related" evidence="2">
    <location>
        <begin position="54"/>
        <end position="371"/>
    </location>
</feature>
<protein>
    <submittedName>
        <fullName evidence="3">Beta-lactamase family protein</fullName>
    </submittedName>
</protein>
<sequence length="398" mass="44399">MKAIQGILALLFVLSSNLLYAQKPGNDIKVKIEKVENSLSPSVIKGSDQVPNNNILDRMKQLNVKGVSIAVINNYKIEWVKAYGYADEEENRKADVNTLFQAASISKSINSLGFMKLVQLGKIDLDQDINHYLKSWKFPYDSVSKNKIITSRNLLSHSGGLGVSGFAGYERTATIPDIVQVLNGTYPANSKAVRAIKEPGIAFDYSGGGSVISQLILIETAGEKYEDFMKREVFEPLQMAHSRYTVKNDTLNIASGYYADGKKVKGKYHLYPEYAAAGLWTTPTDLAKYMIECQLALQGKSAKVLSKKYMEERFKPVVDYDKSKVALGVFHRYKNGAYYFNHNGGNEGFTCASYGSLDKGYGVVVMTNSNSQELMLEICNSVARVYNWDRFFVPQFAK</sequence>
<comment type="caution">
    <text evidence="3">The sequence shown here is derived from an EMBL/GenBank/DDBJ whole genome shotgun (WGS) entry which is preliminary data.</text>
</comment>
<keyword evidence="1" id="KW-0732">Signal</keyword>
<evidence type="ECO:0000259" key="2">
    <source>
        <dbReference type="Pfam" id="PF00144"/>
    </source>
</evidence>
<dbReference type="RefSeq" id="WP_243362202.1">
    <property type="nucleotide sequence ID" value="NZ_JALGBH010000002.1"/>
</dbReference>
<dbReference type="InterPro" id="IPR001466">
    <property type="entry name" value="Beta-lactam-related"/>
</dbReference>
<dbReference type="InterPro" id="IPR012338">
    <property type="entry name" value="Beta-lactam/transpept-like"/>
</dbReference>
<accession>A0ABS9ZXS5</accession>
<gene>
    <name evidence="3" type="ORF">MMF97_10415</name>
</gene>
<reference evidence="3" key="1">
    <citation type="submission" date="2022-03" db="EMBL/GenBank/DDBJ databases">
        <authorList>
            <person name="Woo C.Y."/>
        </authorList>
    </citation>
    <scope>NUCLEOTIDE SEQUENCE</scope>
    <source>
        <strain evidence="3">CYS-01</strain>
    </source>
</reference>
<keyword evidence="4" id="KW-1185">Reference proteome</keyword>
<organism evidence="3 4">
    <name type="scientific">Pedobacter montanisoli</name>
    <dbReference type="NCBI Taxonomy" id="2923277"/>
    <lineage>
        <taxon>Bacteria</taxon>
        <taxon>Pseudomonadati</taxon>
        <taxon>Bacteroidota</taxon>
        <taxon>Sphingobacteriia</taxon>
        <taxon>Sphingobacteriales</taxon>
        <taxon>Sphingobacteriaceae</taxon>
        <taxon>Pedobacter</taxon>
    </lineage>
</organism>
<evidence type="ECO:0000313" key="4">
    <source>
        <dbReference type="Proteomes" id="UP001165460"/>
    </source>
</evidence>